<reference evidence="5" key="1">
    <citation type="journal article" date="2017" name="bioRxiv">
        <title>Comparative analysis of the genomes of Stylophora pistillata and Acropora digitifera provides evidence for extensive differences between species of corals.</title>
        <authorList>
            <person name="Voolstra C.R."/>
            <person name="Li Y."/>
            <person name="Liew Y.J."/>
            <person name="Baumgarten S."/>
            <person name="Zoccola D."/>
            <person name="Flot J.-F."/>
            <person name="Tambutte S."/>
            <person name="Allemand D."/>
            <person name="Aranda M."/>
        </authorList>
    </citation>
    <scope>NUCLEOTIDE SEQUENCE [LARGE SCALE GENOMIC DNA]</scope>
</reference>
<dbReference type="EMBL" id="LSMT01000270">
    <property type="protein sequence ID" value="PFX21608.1"/>
    <property type="molecule type" value="Genomic_DNA"/>
</dbReference>
<dbReference type="Proteomes" id="UP000225706">
    <property type="component" value="Unassembled WGS sequence"/>
</dbReference>
<dbReference type="AlphaFoldDB" id="A0A2B4RZ56"/>
<comment type="caution">
    <text evidence="4">The sequence shown here is derived from an EMBL/GenBank/DDBJ whole genome shotgun (WGS) entry which is preliminary data.</text>
</comment>
<feature type="chain" id="PRO_5012608966" evidence="2">
    <location>
        <begin position="23"/>
        <end position="265"/>
    </location>
</feature>
<proteinExistence type="predicted"/>
<dbReference type="Pfam" id="PF00754">
    <property type="entry name" value="F5_F8_type_C"/>
    <property type="match status" value="1"/>
</dbReference>
<evidence type="ECO:0000256" key="2">
    <source>
        <dbReference type="SAM" id="SignalP"/>
    </source>
</evidence>
<dbReference type="InterPro" id="IPR000421">
    <property type="entry name" value="FA58C"/>
</dbReference>
<evidence type="ECO:0000256" key="1">
    <source>
        <dbReference type="ARBA" id="ARBA00023157"/>
    </source>
</evidence>
<dbReference type="PROSITE" id="PS50022">
    <property type="entry name" value="FA58C_3"/>
    <property type="match status" value="1"/>
</dbReference>
<protein>
    <submittedName>
        <fullName evidence="4">Discoidin, CUB and LCCL domain-containing protein 2</fullName>
    </submittedName>
</protein>
<evidence type="ECO:0000313" key="5">
    <source>
        <dbReference type="Proteomes" id="UP000225706"/>
    </source>
</evidence>
<gene>
    <name evidence="4" type="primary">DCBLD2</name>
    <name evidence="4" type="ORF">AWC38_SpisGene13907</name>
</gene>
<dbReference type="CDD" id="cd00057">
    <property type="entry name" value="FA58C"/>
    <property type="match status" value="1"/>
</dbReference>
<sequence>MVHSSELVIMLLLLFLAIPVRSSSSLCSAPLGMENGQIRDAQITASSQNDVNHAAVQGRLNFKAGRGKTGGWSAFGNHVHQWLQVDLGRYSIVTGIATQGRNAVPQWVTLYELQYSEDGVTFVYYKEPGQSSPKRFSGNRDQDSIVYHKLNPPIQARFIKLRPKRWYGHISLRMELYGCIETKMVFGLAIYEALQVIKLKINSDKLLWYLGSTRGFRIFSGDEDLFRNFSWLTELFVSNSVLYFKEMVKGNDVGGKWLTLNRKQT</sequence>
<dbReference type="PROSITE" id="PS01286">
    <property type="entry name" value="FA58C_2"/>
    <property type="match status" value="1"/>
</dbReference>
<dbReference type="PANTHER" id="PTHR24543:SF325">
    <property type="entry name" value="F5_8 TYPE C DOMAIN-CONTAINING PROTEIN"/>
    <property type="match status" value="1"/>
</dbReference>
<dbReference type="FunFam" id="2.60.120.260:FF:000002">
    <property type="entry name" value="Coagulation factor VIII"/>
    <property type="match status" value="1"/>
</dbReference>
<evidence type="ECO:0000259" key="3">
    <source>
        <dbReference type="PROSITE" id="PS50022"/>
    </source>
</evidence>
<dbReference type="Gene3D" id="2.60.120.260">
    <property type="entry name" value="Galactose-binding domain-like"/>
    <property type="match status" value="1"/>
</dbReference>
<dbReference type="PANTHER" id="PTHR24543">
    <property type="entry name" value="MULTICOPPER OXIDASE-RELATED"/>
    <property type="match status" value="1"/>
</dbReference>
<keyword evidence="1" id="KW-1015">Disulfide bond</keyword>
<dbReference type="SUPFAM" id="SSF49785">
    <property type="entry name" value="Galactose-binding domain-like"/>
    <property type="match status" value="1"/>
</dbReference>
<feature type="domain" description="F5/8 type C" evidence="3">
    <location>
        <begin position="27"/>
        <end position="179"/>
    </location>
</feature>
<dbReference type="PROSITE" id="PS01285">
    <property type="entry name" value="FA58C_1"/>
    <property type="match status" value="1"/>
</dbReference>
<keyword evidence="2" id="KW-0732">Signal</keyword>
<name>A0A2B4RZ56_STYPI</name>
<evidence type="ECO:0000313" key="4">
    <source>
        <dbReference type="EMBL" id="PFX21608.1"/>
    </source>
</evidence>
<keyword evidence="5" id="KW-1185">Reference proteome</keyword>
<feature type="signal peptide" evidence="2">
    <location>
        <begin position="1"/>
        <end position="22"/>
    </location>
</feature>
<organism evidence="4 5">
    <name type="scientific">Stylophora pistillata</name>
    <name type="common">Smooth cauliflower coral</name>
    <dbReference type="NCBI Taxonomy" id="50429"/>
    <lineage>
        <taxon>Eukaryota</taxon>
        <taxon>Metazoa</taxon>
        <taxon>Cnidaria</taxon>
        <taxon>Anthozoa</taxon>
        <taxon>Hexacorallia</taxon>
        <taxon>Scleractinia</taxon>
        <taxon>Astrocoeniina</taxon>
        <taxon>Pocilloporidae</taxon>
        <taxon>Stylophora</taxon>
    </lineage>
</organism>
<dbReference type="InterPro" id="IPR008979">
    <property type="entry name" value="Galactose-bd-like_sf"/>
</dbReference>
<accession>A0A2B4RZ56</accession>
<dbReference type="OrthoDB" id="5985199at2759"/>
<dbReference type="SMART" id="SM00231">
    <property type="entry name" value="FA58C"/>
    <property type="match status" value="1"/>
</dbReference>